<dbReference type="GO" id="GO:0006935">
    <property type="term" value="P:chemotaxis"/>
    <property type="evidence" value="ECO:0007669"/>
    <property type="project" value="UniProtKB-KW"/>
</dbReference>
<evidence type="ECO:0000313" key="7">
    <source>
        <dbReference type="Proteomes" id="UP000189670"/>
    </source>
</evidence>
<keyword evidence="4" id="KW-0472">Membrane</keyword>
<dbReference type="Pfam" id="PF00015">
    <property type="entry name" value="MCPsignal"/>
    <property type="match status" value="1"/>
</dbReference>
<dbReference type="EMBL" id="ATBP01000005">
    <property type="protein sequence ID" value="ETR74520.1"/>
    <property type="molecule type" value="Genomic_DNA"/>
</dbReference>
<keyword evidence="3" id="KW-0807">Transducer</keyword>
<dbReference type="Gene3D" id="1.10.287.950">
    <property type="entry name" value="Methyl-accepting chemotaxis protein"/>
    <property type="match status" value="1"/>
</dbReference>
<dbReference type="InterPro" id="IPR004089">
    <property type="entry name" value="MCPsignal_dom"/>
</dbReference>
<keyword evidence="4" id="KW-0812">Transmembrane</keyword>
<evidence type="ECO:0000256" key="3">
    <source>
        <dbReference type="PROSITE-ProRule" id="PRU00284"/>
    </source>
</evidence>
<protein>
    <submittedName>
        <fullName evidence="6">Methyl-accepting chemotaxis sensory transducer</fullName>
    </submittedName>
</protein>
<evidence type="ECO:0000256" key="2">
    <source>
        <dbReference type="ARBA" id="ARBA00029447"/>
    </source>
</evidence>
<sequence>MVKRIFVYYRFQWQNDYSSKSSRAKLEKKPYIRTIINQKNGFLRYLSPKTRTYKVAAFTYYEPKDWIIVASSFENDFLSDPQKKMLSGSAIALVFTIAAVLIITLIVTNQTVIRPLFKIMNVIDNAVASASPVELVEVSEGVRTTAIAQVDSLENASGILNEVTELVSRNADQADASQDRVTQAFDDIHAAESSINQLNQSMNNISQFSADTQKIIQIIDEIAFQTNLLALNAAVEAARAGEAGAGFAVVADEVRNLALRSAEAAKNTGDMIESSVKEVQDSLQIVDNTNKNFVQLKESMEEILNIIKGFVESSMNQSKQIQEVQRSFKDMESKTENNVSIAEKTSEIAQHMKQWTVDLTVVVNKLSFLVGGNIN</sequence>
<name>A0A1V1PIA7_9BACT</name>
<feature type="transmembrane region" description="Helical" evidence="4">
    <location>
        <begin position="85"/>
        <end position="107"/>
    </location>
</feature>
<dbReference type="SUPFAM" id="SSF58104">
    <property type="entry name" value="Methyl-accepting chemotaxis protein (MCP) signaling domain"/>
    <property type="match status" value="1"/>
</dbReference>
<proteinExistence type="inferred from homology"/>
<dbReference type="PROSITE" id="PS50111">
    <property type="entry name" value="CHEMOTAXIS_TRANSDUC_2"/>
    <property type="match status" value="1"/>
</dbReference>
<dbReference type="PANTHER" id="PTHR43531">
    <property type="entry name" value="PROTEIN ICFG"/>
    <property type="match status" value="1"/>
</dbReference>
<evidence type="ECO:0000313" key="6">
    <source>
        <dbReference type="EMBL" id="ETR74520.1"/>
    </source>
</evidence>
<keyword evidence="1" id="KW-0145">Chemotaxis</keyword>
<dbReference type="InterPro" id="IPR033462">
    <property type="entry name" value="Cache_3-Cache_2"/>
</dbReference>
<dbReference type="PANTHER" id="PTHR43531:SF11">
    <property type="entry name" value="METHYL-ACCEPTING CHEMOTAXIS PROTEIN 3"/>
    <property type="match status" value="1"/>
</dbReference>
<comment type="caution">
    <text evidence="6">The sequence shown here is derived from an EMBL/GenBank/DDBJ whole genome shotgun (WGS) entry which is preliminary data.</text>
</comment>
<dbReference type="GO" id="GO:0007165">
    <property type="term" value="P:signal transduction"/>
    <property type="evidence" value="ECO:0007669"/>
    <property type="project" value="UniProtKB-KW"/>
</dbReference>
<accession>A0A1V1PIA7</accession>
<dbReference type="GO" id="GO:0016020">
    <property type="term" value="C:membrane"/>
    <property type="evidence" value="ECO:0007669"/>
    <property type="project" value="InterPro"/>
</dbReference>
<dbReference type="InterPro" id="IPR051310">
    <property type="entry name" value="MCP_chemotaxis"/>
</dbReference>
<organism evidence="6 7">
    <name type="scientific">Candidatus Magnetoglobus multicellularis str. Araruama</name>
    <dbReference type="NCBI Taxonomy" id="890399"/>
    <lineage>
        <taxon>Bacteria</taxon>
        <taxon>Pseudomonadati</taxon>
        <taxon>Thermodesulfobacteriota</taxon>
        <taxon>Desulfobacteria</taxon>
        <taxon>Desulfobacterales</taxon>
        <taxon>Desulfobacteraceae</taxon>
        <taxon>Candidatus Magnetoglobus</taxon>
    </lineage>
</organism>
<evidence type="ECO:0000256" key="4">
    <source>
        <dbReference type="SAM" id="Phobius"/>
    </source>
</evidence>
<dbReference type="SMART" id="SM00283">
    <property type="entry name" value="MA"/>
    <property type="match status" value="1"/>
</dbReference>
<dbReference type="AlphaFoldDB" id="A0A1V1PIA7"/>
<evidence type="ECO:0000256" key="1">
    <source>
        <dbReference type="ARBA" id="ARBA00022500"/>
    </source>
</evidence>
<dbReference type="Proteomes" id="UP000189670">
    <property type="component" value="Unassembled WGS sequence"/>
</dbReference>
<dbReference type="Pfam" id="PF17201">
    <property type="entry name" value="Cache_3-Cache_2"/>
    <property type="match status" value="1"/>
</dbReference>
<feature type="domain" description="Methyl-accepting transducer" evidence="5">
    <location>
        <begin position="124"/>
        <end position="353"/>
    </location>
</feature>
<gene>
    <name evidence="6" type="ORF">OMM_00161</name>
</gene>
<evidence type="ECO:0000259" key="5">
    <source>
        <dbReference type="PROSITE" id="PS50111"/>
    </source>
</evidence>
<keyword evidence="4" id="KW-1133">Transmembrane helix</keyword>
<reference evidence="7" key="1">
    <citation type="submission" date="2012-11" db="EMBL/GenBank/DDBJ databases">
        <authorList>
            <person name="Lucero-Rivera Y.E."/>
            <person name="Tovar-Ramirez D."/>
        </authorList>
    </citation>
    <scope>NUCLEOTIDE SEQUENCE [LARGE SCALE GENOMIC DNA]</scope>
    <source>
        <strain evidence="7">Araruama</strain>
    </source>
</reference>
<comment type="similarity">
    <text evidence="2">Belongs to the methyl-accepting chemotaxis (MCP) protein family.</text>
</comment>